<reference evidence="2" key="1">
    <citation type="submission" date="2014-09" db="EMBL/GenBank/DDBJ databases">
        <authorList>
            <person name="Magalhaes I.L.F."/>
            <person name="Oliveira U."/>
            <person name="Santos F.R."/>
            <person name="Vidigal T.H.D.A."/>
            <person name="Brescovit A.D."/>
            <person name="Santos A.J."/>
        </authorList>
    </citation>
    <scope>NUCLEOTIDE SEQUENCE</scope>
    <source>
        <tissue evidence="2">Shoot tissue taken approximately 20 cm above the soil surface</tissue>
    </source>
</reference>
<feature type="compositionally biased region" description="Polar residues" evidence="1">
    <location>
        <begin position="13"/>
        <end position="22"/>
    </location>
</feature>
<protein>
    <submittedName>
        <fullName evidence="2">Uncharacterized protein</fullName>
    </submittedName>
</protein>
<feature type="region of interest" description="Disordered" evidence="1">
    <location>
        <begin position="1"/>
        <end position="22"/>
    </location>
</feature>
<accession>A0A0A9BKK6</accession>
<dbReference type="AlphaFoldDB" id="A0A0A9BKK6"/>
<name>A0A0A9BKK6_ARUDO</name>
<sequence>MLSPKFKSMSGDPRNSSASSAEQFVSNRIKQLKFCCDISKS</sequence>
<proteinExistence type="predicted"/>
<reference evidence="2" key="2">
    <citation type="journal article" date="2015" name="Data Brief">
        <title>Shoot transcriptome of the giant reed, Arundo donax.</title>
        <authorList>
            <person name="Barrero R.A."/>
            <person name="Guerrero F.D."/>
            <person name="Moolhuijzen P."/>
            <person name="Goolsby J.A."/>
            <person name="Tidwell J."/>
            <person name="Bellgard S.E."/>
            <person name="Bellgard M.I."/>
        </authorList>
    </citation>
    <scope>NUCLEOTIDE SEQUENCE</scope>
    <source>
        <tissue evidence="2">Shoot tissue taken approximately 20 cm above the soil surface</tissue>
    </source>
</reference>
<dbReference type="EMBL" id="GBRH01235232">
    <property type="protein sequence ID" value="JAD62663.1"/>
    <property type="molecule type" value="Transcribed_RNA"/>
</dbReference>
<organism evidence="2">
    <name type="scientific">Arundo donax</name>
    <name type="common">Giant reed</name>
    <name type="synonym">Donax arundinaceus</name>
    <dbReference type="NCBI Taxonomy" id="35708"/>
    <lineage>
        <taxon>Eukaryota</taxon>
        <taxon>Viridiplantae</taxon>
        <taxon>Streptophyta</taxon>
        <taxon>Embryophyta</taxon>
        <taxon>Tracheophyta</taxon>
        <taxon>Spermatophyta</taxon>
        <taxon>Magnoliopsida</taxon>
        <taxon>Liliopsida</taxon>
        <taxon>Poales</taxon>
        <taxon>Poaceae</taxon>
        <taxon>PACMAD clade</taxon>
        <taxon>Arundinoideae</taxon>
        <taxon>Arundineae</taxon>
        <taxon>Arundo</taxon>
    </lineage>
</organism>
<evidence type="ECO:0000256" key="1">
    <source>
        <dbReference type="SAM" id="MobiDB-lite"/>
    </source>
</evidence>
<evidence type="ECO:0000313" key="2">
    <source>
        <dbReference type="EMBL" id="JAD62663.1"/>
    </source>
</evidence>